<dbReference type="AlphaFoldDB" id="A0A843XBY6"/>
<keyword evidence="1" id="KW-0812">Transmembrane</keyword>
<reference evidence="2" key="1">
    <citation type="submission" date="2017-07" db="EMBL/GenBank/DDBJ databases">
        <title>Taro Niue Genome Assembly and Annotation.</title>
        <authorList>
            <person name="Atibalentja N."/>
            <person name="Keating K."/>
            <person name="Fields C.J."/>
        </authorList>
    </citation>
    <scope>NUCLEOTIDE SEQUENCE</scope>
    <source>
        <strain evidence="2">Niue_2</strain>
        <tissue evidence="2">Leaf</tissue>
    </source>
</reference>
<feature type="transmembrane region" description="Helical" evidence="1">
    <location>
        <begin position="74"/>
        <end position="95"/>
    </location>
</feature>
<protein>
    <submittedName>
        <fullName evidence="2">Uncharacterized protein</fullName>
    </submittedName>
</protein>
<evidence type="ECO:0000313" key="3">
    <source>
        <dbReference type="Proteomes" id="UP000652761"/>
    </source>
</evidence>
<feature type="transmembrane region" description="Helical" evidence="1">
    <location>
        <begin position="115"/>
        <end position="138"/>
    </location>
</feature>
<keyword evidence="3" id="KW-1185">Reference proteome</keyword>
<organism evidence="2 3">
    <name type="scientific">Colocasia esculenta</name>
    <name type="common">Wild taro</name>
    <name type="synonym">Arum esculentum</name>
    <dbReference type="NCBI Taxonomy" id="4460"/>
    <lineage>
        <taxon>Eukaryota</taxon>
        <taxon>Viridiplantae</taxon>
        <taxon>Streptophyta</taxon>
        <taxon>Embryophyta</taxon>
        <taxon>Tracheophyta</taxon>
        <taxon>Spermatophyta</taxon>
        <taxon>Magnoliopsida</taxon>
        <taxon>Liliopsida</taxon>
        <taxon>Araceae</taxon>
        <taxon>Aroideae</taxon>
        <taxon>Colocasieae</taxon>
        <taxon>Colocasia</taxon>
    </lineage>
</organism>
<gene>
    <name evidence="2" type="ORF">Taro_049795</name>
</gene>
<comment type="caution">
    <text evidence="2">The sequence shown here is derived from an EMBL/GenBank/DDBJ whole genome shotgun (WGS) entry which is preliminary data.</text>
</comment>
<evidence type="ECO:0000313" key="2">
    <source>
        <dbReference type="EMBL" id="MQM16836.1"/>
    </source>
</evidence>
<evidence type="ECO:0000256" key="1">
    <source>
        <dbReference type="SAM" id="Phobius"/>
    </source>
</evidence>
<accession>A0A843XBY6</accession>
<name>A0A843XBY6_COLES</name>
<dbReference type="EMBL" id="NMUH01007197">
    <property type="protein sequence ID" value="MQM16836.1"/>
    <property type="molecule type" value="Genomic_DNA"/>
</dbReference>
<proteinExistence type="predicted"/>
<dbReference type="Proteomes" id="UP000652761">
    <property type="component" value="Unassembled WGS sequence"/>
</dbReference>
<sequence length="202" mass="21254">MVRVSLRTVPCSFLRLDWLVRSGEFSQNGALVVLVEVLPGPACVASAVLLAAVFSLMDGSRHFWWRFSPRLLRVVLVGVALCVTVCLGVVGRGVVPLAVRLAAALASLPRCSFPSFSAALVGLCVSPWLGWFALFSCVRRALPDGGLSQCSVFCALLGADVVVAPLKLSTFRVLLLWVSGGESPSVGPVSSRAIGVVMCATP</sequence>
<feature type="transmembrane region" description="Helical" evidence="1">
    <location>
        <begin position="30"/>
        <end position="54"/>
    </location>
</feature>
<keyword evidence="1" id="KW-0472">Membrane</keyword>
<keyword evidence="1" id="KW-1133">Transmembrane helix</keyword>